<evidence type="ECO:0000313" key="4">
    <source>
        <dbReference type="Proteomes" id="UP000177097"/>
    </source>
</evidence>
<dbReference type="InterPro" id="IPR000056">
    <property type="entry name" value="Ribul_P_3_epim-like"/>
</dbReference>
<accession>A0A1F7U137</accession>
<comment type="caution">
    <text evidence="3">The sequence shown here is derived from an EMBL/GenBank/DDBJ whole genome shotgun (WGS) entry which is preliminary data.</text>
</comment>
<dbReference type="GO" id="GO:0016857">
    <property type="term" value="F:racemase and epimerase activity, acting on carbohydrates and derivatives"/>
    <property type="evidence" value="ECO:0007669"/>
    <property type="project" value="InterPro"/>
</dbReference>
<dbReference type="PANTHER" id="PTHR11749">
    <property type="entry name" value="RIBULOSE-5-PHOSPHATE-3-EPIMERASE"/>
    <property type="match status" value="1"/>
</dbReference>
<protein>
    <recommendedName>
        <fullName evidence="5">Ribulose-phosphate 3-epimerase</fullName>
    </recommendedName>
</protein>
<sequence>MAQIIPAILVDSLDAFQERLAALPGAKLFSIDIMNGTFVEPTTFADAHAVAAQGTQAQFELDLMVSDPLPIIEAWNVLPNTVRAIVQAELDVDVRDLLRTIRGMNLEAGLALLPSTRVSNIEHLLNETDMILVRGNDPGYSGRAYLPEMTDKILELRAFDPHLFINVDIGVNEITIPELVSAGATHLSVNSAIFSDPNPTEAFKRLQTLAKMS</sequence>
<evidence type="ECO:0000313" key="3">
    <source>
        <dbReference type="EMBL" id="OGL71961.1"/>
    </source>
</evidence>
<evidence type="ECO:0000256" key="1">
    <source>
        <dbReference type="ARBA" id="ARBA00022723"/>
    </source>
</evidence>
<dbReference type="InterPro" id="IPR013785">
    <property type="entry name" value="Aldolase_TIM"/>
</dbReference>
<dbReference type="AlphaFoldDB" id="A0A1F7U137"/>
<dbReference type="Proteomes" id="UP000177097">
    <property type="component" value="Unassembled WGS sequence"/>
</dbReference>
<reference evidence="3 4" key="1">
    <citation type="journal article" date="2016" name="Nat. Commun.">
        <title>Thousands of microbial genomes shed light on interconnected biogeochemical processes in an aquifer system.</title>
        <authorList>
            <person name="Anantharaman K."/>
            <person name="Brown C.T."/>
            <person name="Hug L.A."/>
            <person name="Sharon I."/>
            <person name="Castelle C.J."/>
            <person name="Probst A.J."/>
            <person name="Thomas B.C."/>
            <person name="Singh A."/>
            <person name="Wilkins M.J."/>
            <person name="Karaoz U."/>
            <person name="Brodie E.L."/>
            <person name="Williams K.H."/>
            <person name="Hubbard S.S."/>
            <person name="Banfield J.F."/>
        </authorList>
    </citation>
    <scope>NUCLEOTIDE SEQUENCE [LARGE SCALE GENOMIC DNA]</scope>
</reference>
<gene>
    <name evidence="3" type="ORF">A3C17_00950</name>
</gene>
<dbReference type="EMBL" id="MGDX01000004">
    <property type="protein sequence ID" value="OGL71961.1"/>
    <property type="molecule type" value="Genomic_DNA"/>
</dbReference>
<dbReference type="STRING" id="1802389.A3C17_00950"/>
<dbReference type="Gene3D" id="3.20.20.70">
    <property type="entry name" value="Aldolase class I"/>
    <property type="match status" value="1"/>
</dbReference>
<keyword evidence="2" id="KW-0413">Isomerase</keyword>
<keyword evidence="1" id="KW-0479">Metal-binding</keyword>
<name>A0A1F7U137_9BACT</name>
<proteinExistence type="predicted"/>
<evidence type="ECO:0008006" key="5">
    <source>
        <dbReference type="Google" id="ProtNLM"/>
    </source>
</evidence>
<dbReference type="SUPFAM" id="SSF51366">
    <property type="entry name" value="Ribulose-phoshate binding barrel"/>
    <property type="match status" value="1"/>
</dbReference>
<organism evidence="3 4">
    <name type="scientific">Candidatus Uhrbacteria bacterium RIFCSPHIGHO2_02_FULL_53_13</name>
    <dbReference type="NCBI Taxonomy" id="1802389"/>
    <lineage>
        <taxon>Bacteria</taxon>
        <taxon>Candidatus Uhriibacteriota</taxon>
    </lineage>
</organism>
<dbReference type="InterPro" id="IPR011060">
    <property type="entry name" value="RibuloseP-bd_barrel"/>
</dbReference>
<dbReference type="GO" id="GO:0046872">
    <property type="term" value="F:metal ion binding"/>
    <property type="evidence" value="ECO:0007669"/>
    <property type="project" value="UniProtKB-KW"/>
</dbReference>
<evidence type="ECO:0000256" key="2">
    <source>
        <dbReference type="ARBA" id="ARBA00023235"/>
    </source>
</evidence>
<dbReference type="GO" id="GO:0005975">
    <property type="term" value="P:carbohydrate metabolic process"/>
    <property type="evidence" value="ECO:0007669"/>
    <property type="project" value="InterPro"/>
</dbReference>
<dbReference type="Pfam" id="PF00834">
    <property type="entry name" value="Ribul_P_3_epim"/>
    <property type="match status" value="1"/>
</dbReference>